<dbReference type="Proteomes" id="UP001187192">
    <property type="component" value="Unassembled WGS sequence"/>
</dbReference>
<evidence type="ECO:0000313" key="2">
    <source>
        <dbReference type="EMBL" id="GMN40713.1"/>
    </source>
</evidence>
<dbReference type="EMBL" id="BTGU01000011">
    <property type="protein sequence ID" value="GMN40713.1"/>
    <property type="molecule type" value="Genomic_DNA"/>
</dbReference>
<sequence length="280" mass="30371">MADFSFLSDTDDSAVEDLISQARDLCVLEQVAAINCSGFVDSVLPTDLESRFSRLKSFPATTAKPKPKPRSSHAASARYESDFASKSHLANEDFSPAKQDPPKKIASQSKSSSGSLSSPPLDSKRGSVSIPLNSSSSSSSNSSPKTANFSSSKRSLDKKKRFVSRSETGSFSSPLGTSKSSRKSLSPPRKLGCFWCSPKKGSARKSKGEWTDSDDFGWSKNEELLADLGSFPIKEQRKILKKAMVEQKKISREAQKIVKLAKQASLRTNVSGIDDELSDD</sequence>
<protein>
    <submittedName>
        <fullName evidence="2">Uncharacterized protein</fullName>
    </submittedName>
</protein>
<dbReference type="AlphaFoldDB" id="A0AA87ZQV3"/>
<evidence type="ECO:0000256" key="1">
    <source>
        <dbReference type="SAM" id="MobiDB-lite"/>
    </source>
</evidence>
<feature type="region of interest" description="Disordered" evidence="1">
    <location>
        <begin position="59"/>
        <end position="190"/>
    </location>
</feature>
<comment type="caution">
    <text evidence="2">The sequence shown here is derived from an EMBL/GenBank/DDBJ whole genome shotgun (WGS) entry which is preliminary data.</text>
</comment>
<name>A0AA87ZQV3_FICCA</name>
<accession>A0AA87ZQV3</accession>
<feature type="compositionally biased region" description="Basic and acidic residues" evidence="1">
    <location>
        <begin position="79"/>
        <end position="91"/>
    </location>
</feature>
<feature type="compositionally biased region" description="Low complexity" evidence="1">
    <location>
        <begin position="104"/>
        <end position="153"/>
    </location>
</feature>
<organism evidence="2 3">
    <name type="scientific">Ficus carica</name>
    <name type="common">Common fig</name>
    <dbReference type="NCBI Taxonomy" id="3494"/>
    <lineage>
        <taxon>Eukaryota</taxon>
        <taxon>Viridiplantae</taxon>
        <taxon>Streptophyta</taxon>
        <taxon>Embryophyta</taxon>
        <taxon>Tracheophyta</taxon>
        <taxon>Spermatophyta</taxon>
        <taxon>Magnoliopsida</taxon>
        <taxon>eudicotyledons</taxon>
        <taxon>Gunneridae</taxon>
        <taxon>Pentapetalae</taxon>
        <taxon>rosids</taxon>
        <taxon>fabids</taxon>
        <taxon>Rosales</taxon>
        <taxon>Moraceae</taxon>
        <taxon>Ficeae</taxon>
        <taxon>Ficus</taxon>
    </lineage>
</organism>
<keyword evidence="3" id="KW-1185">Reference proteome</keyword>
<evidence type="ECO:0000313" key="3">
    <source>
        <dbReference type="Proteomes" id="UP001187192"/>
    </source>
</evidence>
<gene>
    <name evidence="2" type="ORF">TIFTF001_009931</name>
</gene>
<reference evidence="2" key="1">
    <citation type="submission" date="2023-07" db="EMBL/GenBank/DDBJ databases">
        <title>draft genome sequence of fig (Ficus carica).</title>
        <authorList>
            <person name="Takahashi T."/>
            <person name="Nishimura K."/>
        </authorList>
    </citation>
    <scope>NUCLEOTIDE SEQUENCE</scope>
</reference>
<dbReference type="PANTHER" id="PTHR35692">
    <property type="entry name" value="F26F24.11"/>
    <property type="match status" value="1"/>
</dbReference>
<proteinExistence type="predicted"/>
<feature type="compositionally biased region" description="Polar residues" evidence="1">
    <location>
        <begin position="165"/>
        <end position="177"/>
    </location>
</feature>
<dbReference type="PANTHER" id="PTHR35692:SF1">
    <property type="entry name" value="F26F24.11"/>
    <property type="match status" value="1"/>
</dbReference>